<dbReference type="GO" id="GO:0046872">
    <property type="term" value="F:metal ion binding"/>
    <property type="evidence" value="ECO:0007669"/>
    <property type="project" value="UniProtKB-KW"/>
</dbReference>
<dbReference type="CDD" id="cd08066">
    <property type="entry name" value="MPN_AMSH_like"/>
    <property type="match status" value="1"/>
</dbReference>
<dbReference type="GO" id="GO:0140492">
    <property type="term" value="F:metal-dependent deubiquitinase activity"/>
    <property type="evidence" value="ECO:0007669"/>
    <property type="project" value="InterPro"/>
</dbReference>
<dbReference type="GO" id="GO:0006508">
    <property type="term" value="P:proteolysis"/>
    <property type="evidence" value="ECO:0007669"/>
    <property type="project" value="UniProtKB-KW"/>
</dbReference>
<dbReference type="STRING" id="32473.ENSXCOP00000023919"/>
<reference evidence="10" key="1">
    <citation type="submission" date="2025-08" db="UniProtKB">
        <authorList>
            <consortium name="Ensembl"/>
        </authorList>
    </citation>
    <scope>IDENTIFICATION</scope>
</reference>
<accession>A0A3B5MWB2</accession>
<keyword evidence="11" id="KW-1185">Reference proteome</keyword>
<comment type="cofactor">
    <cofactor evidence="1">
        <name>Zn(2+)</name>
        <dbReference type="ChEBI" id="CHEBI:29105"/>
    </cofactor>
</comment>
<dbReference type="Gene3D" id="1.20.58.80">
    <property type="entry name" value="Phosphotransferase system, lactose/cellobiose-type IIA subunit"/>
    <property type="match status" value="1"/>
</dbReference>
<dbReference type="FunFam" id="3.40.140.10:FF:000010">
    <property type="entry name" value="AMSH-like protease isoform X1"/>
    <property type="match status" value="1"/>
</dbReference>
<name>A0A3B5MWB2_9TELE</name>
<dbReference type="InterPro" id="IPR037518">
    <property type="entry name" value="MPN"/>
</dbReference>
<dbReference type="Proteomes" id="UP000261380">
    <property type="component" value="Unplaced"/>
</dbReference>
<evidence type="ECO:0000256" key="1">
    <source>
        <dbReference type="ARBA" id="ARBA00001947"/>
    </source>
</evidence>
<keyword evidence="4" id="KW-0479">Metal-binding</keyword>
<dbReference type="PANTHER" id="PTHR12947:SF7">
    <property type="entry name" value="AMSH-LIKE PROTEASE"/>
    <property type="match status" value="1"/>
</dbReference>
<dbReference type="SMART" id="SM00232">
    <property type="entry name" value="JAB_MPN"/>
    <property type="match status" value="1"/>
</dbReference>
<evidence type="ECO:0000256" key="7">
    <source>
        <dbReference type="ARBA" id="ARBA00022833"/>
    </source>
</evidence>
<evidence type="ECO:0000259" key="9">
    <source>
        <dbReference type="PROSITE" id="PS50249"/>
    </source>
</evidence>
<dbReference type="Pfam" id="PF08969">
    <property type="entry name" value="USP8_dimer"/>
    <property type="match status" value="1"/>
</dbReference>
<feature type="domain" description="MPN" evidence="9">
    <location>
        <begin position="255"/>
        <end position="383"/>
    </location>
</feature>
<keyword evidence="6" id="KW-0378">Hydrolase</keyword>
<dbReference type="PANTHER" id="PTHR12947">
    <property type="entry name" value="AMSH-LIKE PROTEASE"/>
    <property type="match status" value="1"/>
</dbReference>
<evidence type="ECO:0000256" key="8">
    <source>
        <dbReference type="ARBA" id="ARBA00023049"/>
    </source>
</evidence>
<evidence type="ECO:0000313" key="11">
    <source>
        <dbReference type="Proteomes" id="UP000261380"/>
    </source>
</evidence>
<keyword evidence="5" id="KW-0833">Ubl conjugation pathway</keyword>
<dbReference type="GeneTree" id="ENSGT00940000153710"/>
<keyword evidence="8" id="KW-0482">Metalloprotease</keyword>
<dbReference type="Ensembl" id="ENSXCOT00000024203.1">
    <property type="protein sequence ID" value="ENSXCOP00000023919.1"/>
    <property type="gene ID" value="ENSXCOG00000017858.1"/>
</dbReference>
<dbReference type="SUPFAM" id="SSF140856">
    <property type="entry name" value="USP8 N-terminal domain-like"/>
    <property type="match status" value="1"/>
</dbReference>
<keyword evidence="3" id="KW-0645">Protease</keyword>
<dbReference type="InterPro" id="IPR015063">
    <property type="entry name" value="USP8_dimer"/>
</dbReference>
<dbReference type="PROSITE" id="PS50249">
    <property type="entry name" value="MPN"/>
    <property type="match status" value="1"/>
</dbReference>
<evidence type="ECO:0000256" key="6">
    <source>
        <dbReference type="ARBA" id="ARBA00022801"/>
    </source>
</evidence>
<proteinExistence type="inferred from homology"/>
<organism evidence="10 11">
    <name type="scientific">Xiphophorus couchianus</name>
    <name type="common">Monterrey platyfish</name>
    <dbReference type="NCBI Taxonomy" id="32473"/>
    <lineage>
        <taxon>Eukaryota</taxon>
        <taxon>Metazoa</taxon>
        <taxon>Chordata</taxon>
        <taxon>Craniata</taxon>
        <taxon>Vertebrata</taxon>
        <taxon>Euteleostomi</taxon>
        <taxon>Actinopterygii</taxon>
        <taxon>Neopterygii</taxon>
        <taxon>Teleostei</taxon>
        <taxon>Neoteleostei</taxon>
        <taxon>Acanthomorphata</taxon>
        <taxon>Ovalentaria</taxon>
        <taxon>Atherinomorphae</taxon>
        <taxon>Cyprinodontiformes</taxon>
        <taxon>Poeciliidae</taxon>
        <taxon>Poeciliinae</taxon>
        <taxon>Xiphophorus</taxon>
    </lineage>
</organism>
<dbReference type="SUPFAM" id="SSF102712">
    <property type="entry name" value="JAB1/MPN domain"/>
    <property type="match status" value="1"/>
</dbReference>
<keyword evidence="7" id="KW-0862">Zinc</keyword>
<dbReference type="GO" id="GO:0016020">
    <property type="term" value="C:membrane"/>
    <property type="evidence" value="ECO:0007669"/>
    <property type="project" value="TreeGrafter"/>
</dbReference>
<dbReference type="GO" id="GO:0005768">
    <property type="term" value="C:endosome"/>
    <property type="evidence" value="ECO:0007669"/>
    <property type="project" value="TreeGrafter"/>
</dbReference>
<dbReference type="Pfam" id="PF01398">
    <property type="entry name" value="JAB"/>
    <property type="match status" value="1"/>
</dbReference>
<evidence type="ECO:0000256" key="5">
    <source>
        <dbReference type="ARBA" id="ARBA00022786"/>
    </source>
</evidence>
<dbReference type="Gene3D" id="3.40.140.10">
    <property type="entry name" value="Cytidine Deaminase, domain 2"/>
    <property type="match status" value="1"/>
</dbReference>
<evidence type="ECO:0000256" key="4">
    <source>
        <dbReference type="ARBA" id="ARBA00022723"/>
    </source>
</evidence>
<comment type="similarity">
    <text evidence="2">Belongs to the peptidase M67C family.</text>
</comment>
<evidence type="ECO:0000256" key="3">
    <source>
        <dbReference type="ARBA" id="ARBA00022670"/>
    </source>
</evidence>
<protein>
    <submittedName>
        <fullName evidence="10">STAM binding protein-like 1</fullName>
    </submittedName>
</protein>
<dbReference type="InterPro" id="IPR044098">
    <property type="entry name" value="STAMBP/STALP-like_MPN"/>
</dbReference>
<evidence type="ECO:0000313" key="10">
    <source>
        <dbReference type="Ensembl" id="ENSXCOP00000023919.1"/>
    </source>
</evidence>
<evidence type="ECO:0000256" key="2">
    <source>
        <dbReference type="ARBA" id="ARBA00010981"/>
    </source>
</evidence>
<sequence length="422" mass="48433">KLDSIGSSPFNPEKQLLHDFISSPKKLAAEPDYTDVTLTAAERVRALAKMGCCIEINEDIEPRRYFRSGVEMERMAAVYLEEGSLENAYVLYTKLITLFVEKLPNHRDYKQCSAIPEKQLIMKKLQEVAFPRKEALKKRLQEKYTKEHSEYLRVQVCIQRLLLLEEEKQRVAALRRMQIESEQFRYFEDQLRRQELANKRGEEVSDGCCLSKQSIKSSVYSQRVDPNRNRSVTVTQPVAALAGIHNQRVEGLRRVVIPRDLTYRFLLLADSNTARGIETCGVLCGRLTHNEFVLTHVVIPKQSAGPDFCDMENVEELFGFQDQQNLLTVGWIHTHPSQTAFLSSVDLHTHCSYQLMLPEALAIVCAPKHNDMGVFRLTGAGMLEVSRCRQKGFHPHSKEPPLFMVCKHVVVKDYKLNLLDLR</sequence>
<dbReference type="InterPro" id="IPR000555">
    <property type="entry name" value="JAMM/MPN+_dom"/>
</dbReference>
<dbReference type="GO" id="GO:0061578">
    <property type="term" value="F:K63-linked deubiquitinase activity"/>
    <property type="evidence" value="ECO:0007669"/>
    <property type="project" value="InterPro"/>
</dbReference>
<dbReference type="GO" id="GO:0070536">
    <property type="term" value="P:protein K63-linked deubiquitination"/>
    <property type="evidence" value="ECO:0007669"/>
    <property type="project" value="InterPro"/>
</dbReference>
<dbReference type="AlphaFoldDB" id="A0A3B5MWB2"/>
<reference evidence="10" key="2">
    <citation type="submission" date="2025-09" db="UniProtKB">
        <authorList>
            <consortium name="Ensembl"/>
        </authorList>
    </citation>
    <scope>IDENTIFICATION</scope>
</reference>